<dbReference type="EMBL" id="JACEEZ010007579">
    <property type="protein sequence ID" value="KAG0723937.1"/>
    <property type="molecule type" value="Genomic_DNA"/>
</dbReference>
<dbReference type="InterPro" id="IPR051717">
    <property type="entry name" value="MFS_MFSD6"/>
</dbReference>
<accession>A0A8J4YB71</accession>
<organism evidence="9 10">
    <name type="scientific">Chionoecetes opilio</name>
    <name type="common">Atlantic snow crab</name>
    <name type="synonym">Cancer opilio</name>
    <dbReference type="NCBI Taxonomy" id="41210"/>
    <lineage>
        <taxon>Eukaryota</taxon>
        <taxon>Metazoa</taxon>
        <taxon>Ecdysozoa</taxon>
        <taxon>Arthropoda</taxon>
        <taxon>Crustacea</taxon>
        <taxon>Multicrustacea</taxon>
        <taxon>Malacostraca</taxon>
        <taxon>Eumalacostraca</taxon>
        <taxon>Eucarida</taxon>
        <taxon>Decapoda</taxon>
        <taxon>Pleocyemata</taxon>
        <taxon>Brachyura</taxon>
        <taxon>Eubrachyura</taxon>
        <taxon>Majoidea</taxon>
        <taxon>Majidae</taxon>
        <taxon>Chionoecetes</taxon>
    </lineage>
</organism>
<evidence type="ECO:0000256" key="5">
    <source>
        <dbReference type="ARBA" id="ARBA00023136"/>
    </source>
</evidence>
<feature type="chain" id="PRO_5035149317" description="Major facilitator superfamily associated domain-containing protein" evidence="7">
    <location>
        <begin position="29"/>
        <end position="291"/>
    </location>
</feature>
<keyword evidence="10" id="KW-1185">Reference proteome</keyword>
<dbReference type="PANTHER" id="PTHR16172">
    <property type="entry name" value="MAJOR FACILITATOR SUPERFAMILY DOMAIN-CONTAINING PROTEIN 6-LIKE"/>
    <property type="match status" value="1"/>
</dbReference>
<evidence type="ECO:0000256" key="1">
    <source>
        <dbReference type="ARBA" id="ARBA00004141"/>
    </source>
</evidence>
<evidence type="ECO:0000256" key="7">
    <source>
        <dbReference type="SAM" id="SignalP"/>
    </source>
</evidence>
<name>A0A8J4YB71_CHIOP</name>
<reference evidence="9" key="1">
    <citation type="submission" date="2020-07" db="EMBL/GenBank/DDBJ databases">
        <title>The High-quality genome of the commercially important snow crab, Chionoecetes opilio.</title>
        <authorList>
            <person name="Jeong J.-H."/>
            <person name="Ryu S."/>
        </authorList>
    </citation>
    <scope>NUCLEOTIDE SEQUENCE</scope>
    <source>
        <strain evidence="9">MADBK_172401_WGS</strain>
        <tissue evidence="9">Digestive gland</tissue>
    </source>
</reference>
<protein>
    <recommendedName>
        <fullName evidence="8">Major facilitator superfamily associated domain-containing protein</fullName>
    </recommendedName>
</protein>
<evidence type="ECO:0000256" key="3">
    <source>
        <dbReference type="ARBA" id="ARBA00022692"/>
    </source>
</evidence>
<evidence type="ECO:0000256" key="6">
    <source>
        <dbReference type="SAM" id="MobiDB-lite"/>
    </source>
</evidence>
<feature type="domain" description="Major facilitator superfamily associated" evidence="8">
    <location>
        <begin position="183"/>
        <end position="273"/>
    </location>
</feature>
<dbReference type="GO" id="GO:0016020">
    <property type="term" value="C:membrane"/>
    <property type="evidence" value="ECO:0007669"/>
    <property type="project" value="UniProtKB-SubCell"/>
</dbReference>
<comment type="similarity">
    <text evidence="2">Belongs to the major facilitator superfamily. MFSD6 family.</text>
</comment>
<gene>
    <name evidence="9" type="ORF">GWK47_041652</name>
</gene>
<dbReference type="AlphaFoldDB" id="A0A8J4YB71"/>
<keyword evidence="3" id="KW-0812">Transmembrane</keyword>
<feature type="region of interest" description="Disordered" evidence="6">
    <location>
        <begin position="106"/>
        <end position="130"/>
    </location>
</feature>
<dbReference type="InterPro" id="IPR036259">
    <property type="entry name" value="MFS_trans_sf"/>
</dbReference>
<keyword evidence="4" id="KW-1133">Transmembrane helix</keyword>
<proteinExistence type="inferred from homology"/>
<dbReference type="InterPro" id="IPR024989">
    <property type="entry name" value="MFS_assoc_dom"/>
</dbReference>
<comment type="subcellular location">
    <subcellularLocation>
        <location evidence="1">Membrane</location>
        <topology evidence="1">Multi-pass membrane protein</topology>
    </subcellularLocation>
</comment>
<keyword evidence="7" id="KW-0732">Signal</keyword>
<evidence type="ECO:0000259" key="8">
    <source>
        <dbReference type="Pfam" id="PF12832"/>
    </source>
</evidence>
<comment type="caution">
    <text evidence="9">The sequence shown here is derived from an EMBL/GenBank/DDBJ whole genome shotgun (WGS) entry which is preliminary data.</text>
</comment>
<keyword evidence="5" id="KW-0472">Membrane</keyword>
<evidence type="ECO:0000256" key="4">
    <source>
        <dbReference type="ARBA" id="ARBA00022989"/>
    </source>
</evidence>
<dbReference type="Proteomes" id="UP000770661">
    <property type="component" value="Unassembled WGS sequence"/>
</dbReference>
<sequence>MELSALIQYPQFWLVFFALMVEQMGISTSNTMADTVCMQILGSERHNTASAPGGPTIGRGSRPFSIGYLIDWKLPGAAGEGLPTRCHRVIVVMFADVVFGGQDAHSLPQGPAAEDGGGAHQAHAPPRPALPGNRMTVYVMGSRWGSCGCFKNHAGGGRALGGTQSSSTQAPPGHELAIESFLGEVPFFFYRSVWVPAVLATGTGVAGGEVFVSTIPSAIPGFFLPIELLNGLSYSLFHSAMASYASFIAPQGAQATLQSVVRATFVGGESSCGGVKDDTQVDAFTNNPERR</sequence>
<dbReference type="OrthoDB" id="515887at2759"/>
<dbReference type="Gene3D" id="1.20.1250.20">
    <property type="entry name" value="MFS general substrate transporter like domains"/>
    <property type="match status" value="1"/>
</dbReference>
<feature type="signal peptide" evidence="7">
    <location>
        <begin position="1"/>
        <end position="28"/>
    </location>
</feature>
<dbReference type="Pfam" id="PF12832">
    <property type="entry name" value="MFS_1_like"/>
    <property type="match status" value="1"/>
</dbReference>
<dbReference type="PANTHER" id="PTHR16172:SF30">
    <property type="entry name" value="SUGAR BABY, ISOFORM C"/>
    <property type="match status" value="1"/>
</dbReference>
<evidence type="ECO:0000313" key="10">
    <source>
        <dbReference type="Proteomes" id="UP000770661"/>
    </source>
</evidence>
<evidence type="ECO:0000256" key="2">
    <source>
        <dbReference type="ARBA" id="ARBA00005241"/>
    </source>
</evidence>
<evidence type="ECO:0000313" key="9">
    <source>
        <dbReference type="EMBL" id="KAG0723937.1"/>
    </source>
</evidence>